<dbReference type="EMBL" id="JAGFBS010000021">
    <property type="protein sequence ID" value="KAG6373661.1"/>
    <property type="molecule type" value="Genomic_DNA"/>
</dbReference>
<accession>A0A8I2YKM3</accession>
<organism evidence="1 2">
    <name type="scientific">Boletus reticuloceps</name>
    <dbReference type="NCBI Taxonomy" id="495285"/>
    <lineage>
        <taxon>Eukaryota</taxon>
        <taxon>Fungi</taxon>
        <taxon>Dikarya</taxon>
        <taxon>Basidiomycota</taxon>
        <taxon>Agaricomycotina</taxon>
        <taxon>Agaricomycetes</taxon>
        <taxon>Agaricomycetidae</taxon>
        <taxon>Boletales</taxon>
        <taxon>Boletineae</taxon>
        <taxon>Boletaceae</taxon>
        <taxon>Boletoideae</taxon>
        <taxon>Boletus</taxon>
    </lineage>
</organism>
<name>A0A8I2YKM3_9AGAM</name>
<protein>
    <submittedName>
        <fullName evidence="1">Uncharacterized protein</fullName>
    </submittedName>
</protein>
<gene>
    <name evidence="1" type="ORF">JVT61DRAFT_6327</name>
</gene>
<dbReference type="Proteomes" id="UP000683000">
    <property type="component" value="Unassembled WGS sequence"/>
</dbReference>
<sequence length="62" mass="7080">MSPPRFFRNFIWDLTLSKLYSNSLLSTLNARGGWKATSSVRDNVLFRNEANGETTARSRTQV</sequence>
<proteinExistence type="predicted"/>
<comment type="caution">
    <text evidence="1">The sequence shown here is derived from an EMBL/GenBank/DDBJ whole genome shotgun (WGS) entry which is preliminary data.</text>
</comment>
<reference evidence="1" key="1">
    <citation type="submission" date="2021-03" db="EMBL/GenBank/DDBJ databases">
        <title>Evolutionary innovations through gain and loss of genes in the ectomycorrhizal Boletales.</title>
        <authorList>
            <person name="Wu G."/>
            <person name="Miyauchi S."/>
            <person name="Morin E."/>
            <person name="Yang Z.-L."/>
            <person name="Xu J."/>
            <person name="Martin F.M."/>
        </authorList>
    </citation>
    <scope>NUCLEOTIDE SEQUENCE</scope>
    <source>
        <strain evidence="1">BR01</strain>
    </source>
</reference>
<evidence type="ECO:0000313" key="2">
    <source>
        <dbReference type="Proteomes" id="UP000683000"/>
    </source>
</evidence>
<evidence type="ECO:0000313" key="1">
    <source>
        <dbReference type="EMBL" id="KAG6373661.1"/>
    </source>
</evidence>
<dbReference type="AlphaFoldDB" id="A0A8I2YKM3"/>
<dbReference type="OrthoDB" id="3265526at2759"/>
<keyword evidence="2" id="KW-1185">Reference proteome</keyword>